<gene>
    <name evidence="1" type="ORF">Fot_32255</name>
</gene>
<organism evidence="1 2">
    <name type="scientific">Forsythia ovata</name>
    <dbReference type="NCBI Taxonomy" id="205694"/>
    <lineage>
        <taxon>Eukaryota</taxon>
        <taxon>Viridiplantae</taxon>
        <taxon>Streptophyta</taxon>
        <taxon>Embryophyta</taxon>
        <taxon>Tracheophyta</taxon>
        <taxon>Spermatophyta</taxon>
        <taxon>Magnoliopsida</taxon>
        <taxon>eudicotyledons</taxon>
        <taxon>Gunneridae</taxon>
        <taxon>Pentapetalae</taxon>
        <taxon>asterids</taxon>
        <taxon>lamiids</taxon>
        <taxon>Lamiales</taxon>
        <taxon>Oleaceae</taxon>
        <taxon>Forsythieae</taxon>
        <taxon>Forsythia</taxon>
    </lineage>
</organism>
<accession>A0ABD1T7U2</accession>
<keyword evidence="2" id="KW-1185">Reference proteome</keyword>
<reference evidence="2" key="1">
    <citation type="submission" date="2024-07" db="EMBL/GenBank/DDBJ databases">
        <title>Two chromosome-level genome assemblies of Korean endemic species Abeliophyllum distichum and Forsythia ovata (Oleaceae).</title>
        <authorList>
            <person name="Jang H."/>
        </authorList>
    </citation>
    <scope>NUCLEOTIDE SEQUENCE [LARGE SCALE GENOMIC DNA]</scope>
</reference>
<dbReference type="AlphaFoldDB" id="A0ABD1T7U2"/>
<evidence type="ECO:0000313" key="1">
    <source>
        <dbReference type="EMBL" id="KAL2508608.1"/>
    </source>
</evidence>
<evidence type="ECO:0000313" key="2">
    <source>
        <dbReference type="Proteomes" id="UP001604277"/>
    </source>
</evidence>
<dbReference type="EMBL" id="JBFOLJ010000009">
    <property type="protein sequence ID" value="KAL2508608.1"/>
    <property type="molecule type" value="Genomic_DNA"/>
</dbReference>
<proteinExistence type="predicted"/>
<dbReference type="Proteomes" id="UP001604277">
    <property type="component" value="Unassembled WGS sequence"/>
</dbReference>
<sequence length="106" mass="11776">MGSARTQKPGFGVAHASVLCCGLTRIEAPQACGVPNTHLMEHPLQTRVSGVKVFASALAFTQLQGSWVNMPLRPGRGSRTLLSVFMWHMHWWRHHVEMTVQLTKSV</sequence>
<name>A0ABD1T7U2_9LAMI</name>
<comment type="caution">
    <text evidence="1">The sequence shown here is derived from an EMBL/GenBank/DDBJ whole genome shotgun (WGS) entry which is preliminary data.</text>
</comment>
<protein>
    <submittedName>
        <fullName evidence="1">Uncharacterized protein</fullName>
    </submittedName>
</protein>